<accession>A0ABN1IUD9</accession>
<comment type="caution">
    <text evidence="1">The sequence shown here is derived from an EMBL/GenBank/DDBJ whole genome shotgun (WGS) entry which is preliminary data.</text>
</comment>
<protein>
    <recommendedName>
        <fullName evidence="3">Lipocalin-like domain-containing protein</fullName>
    </recommendedName>
</protein>
<keyword evidence="2" id="KW-1185">Reference proteome</keyword>
<name>A0ABN1IUD9_9FLAO</name>
<evidence type="ECO:0000313" key="2">
    <source>
        <dbReference type="Proteomes" id="UP001501758"/>
    </source>
</evidence>
<reference evidence="1 2" key="1">
    <citation type="journal article" date="2019" name="Int. J. Syst. Evol. Microbiol.">
        <title>The Global Catalogue of Microorganisms (GCM) 10K type strain sequencing project: providing services to taxonomists for standard genome sequencing and annotation.</title>
        <authorList>
            <consortium name="The Broad Institute Genomics Platform"/>
            <consortium name="The Broad Institute Genome Sequencing Center for Infectious Disease"/>
            <person name="Wu L."/>
            <person name="Ma J."/>
        </authorList>
    </citation>
    <scope>NUCLEOTIDE SEQUENCE [LARGE SCALE GENOMIC DNA]</scope>
    <source>
        <strain evidence="1 2">JCM 15974</strain>
    </source>
</reference>
<sequence>MNGVWILKTINYETDSKGTYEISILDNIPLSCLEDTNWEFIANNHTGSYSLSGSTCLKKGVFNFIWSIPNELQGYTHSILLKPVDSKMKNTINNKGYRMQLYELDGTNMVWAYDMIVDGHKFTVKLNFQKQ</sequence>
<evidence type="ECO:0008006" key="3">
    <source>
        <dbReference type="Google" id="ProtNLM"/>
    </source>
</evidence>
<dbReference type="EMBL" id="BAAAGE010000002">
    <property type="protein sequence ID" value="GAA0721552.1"/>
    <property type="molecule type" value="Genomic_DNA"/>
</dbReference>
<gene>
    <name evidence="1" type="ORF">GCM10009430_22970</name>
</gene>
<dbReference type="Proteomes" id="UP001501758">
    <property type="component" value="Unassembled WGS sequence"/>
</dbReference>
<evidence type="ECO:0000313" key="1">
    <source>
        <dbReference type="EMBL" id="GAA0721552.1"/>
    </source>
</evidence>
<organism evidence="1 2">
    <name type="scientific">Aquimarina litoralis</name>
    <dbReference type="NCBI Taxonomy" id="584605"/>
    <lineage>
        <taxon>Bacteria</taxon>
        <taxon>Pseudomonadati</taxon>
        <taxon>Bacteroidota</taxon>
        <taxon>Flavobacteriia</taxon>
        <taxon>Flavobacteriales</taxon>
        <taxon>Flavobacteriaceae</taxon>
        <taxon>Aquimarina</taxon>
    </lineage>
</organism>
<proteinExistence type="predicted"/>